<feature type="region of interest" description="Disordered" evidence="1">
    <location>
        <begin position="77"/>
        <end position="171"/>
    </location>
</feature>
<gene>
    <name evidence="2" type="ORF">K435DRAFT_804523</name>
</gene>
<organism evidence="2 3">
    <name type="scientific">Dendrothele bispora (strain CBS 962.96)</name>
    <dbReference type="NCBI Taxonomy" id="1314807"/>
    <lineage>
        <taxon>Eukaryota</taxon>
        <taxon>Fungi</taxon>
        <taxon>Dikarya</taxon>
        <taxon>Basidiomycota</taxon>
        <taxon>Agaricomycotina</taxon>
        <taxon>Agaricomycetes</taxon>
        <taxon>Agaricomycetidae</taxon>
        <taxon>Agaricales</taxon>
        <taxon>Agaricales incertae sedis</taxon>
        <taxon>Dendrothele</taxon>
    </lineage>
</organism>
<feature type="compositionally biased region" description="Polar residues" evidence="1">
    <location>
        <begin position="130"/>
        <end position="141"/>
    </location>
</feature>
<keyword evidence="3" id="KW-1185">Reference proteome</keyword>
<feature type="compositionally biased region" description="Basic and acidic residues" evidence="1">
    <location>
        <begin position="147"/>
        <end position="158"/>
    </location>
</feature>
<proteinExistence type="predicted"/>
<dbReference type="EMBL" id="ML179460">
    <property type="protein sequence ID" value="THU87193.1"/>
    <property type="molecule type" value="Genomic_DNA"/>
</dbReference>
<feature type="compositionally biased region" description="Acidic residues" evidence="1">
    <location>
        <begin position="80"/>
        <end position="118"/>
    </location>
</feature>
<dbReference type="Proteomes" id="UP000297245">
    <property type="component" value="Unassembled WGS sequence"/>
</dbReference>
<name>A0A4S8LET3_DENBC</name>
<dbReference type="AlphaFoldDB" id="A0A4S8LET3"/>
<protein>
    <submittedName>
        <fullName evidence="2">Uncharacterized protein</fullName>
    </submittedName>
</protein>
<evidence type="ECO:0000256" key="1">
    <source>
        <dbReference type="SAM" id="MobiDB-lite"/>
    </source>
</evidence>
<reference evidence="2 3" key="1">
    <citation type="journal article" date="2019" name="Nat. Ecol. Evol.">
        <title>Megaphylogeny resolves global patterns of mushroom evolution.</title>
        <authorList>
            <person name="Varga T."/>
            <person name="Krizsan K."/>
            <person name="Foldi C."/>
            <person name="Dima B."/>
            <person name="Sanchez-Garcia M."/>
            <person name="Sanchez-Ramirez S."/>
            <person name="Szollosi G.J."/>
            <person name="Szarkandi J.G."/>
            <person name="Papp V."/>
            <person name="Albert L."/>
            <person name="Andreopoulos W."/>
            <person name="Angelini C."/>
            <person name="Antonin V."/>
            <person name="Barry K.W."/>
            <person name="Bougher N.L."/>
            <person name="Buchanan P."/>
            <person name="Buyck B."/>
            <person name="Bense V."/>
            <person name="Catcheside P."/>
            <person name="Chovatia M."/>
            <person name="Cooper J."/>
            <person name="Damon W."/>
            <person name="Desjardin D."/>
            <person name="Finy P."/>
            <person name="Geml J."/>
            <person name="Haridas S."/>
            <person name="Hughes K."/>
            <person name="Justo A."/>
            <person name="Karasinski D."/>
            <person name="Kautmanova I."/>
            <person name="Kiss B."/>
            <person name="Kocsube S."/>
            <person name="Kotiranta H."/>
            <person name="LaButti K.M."/>
            <person name="Lechner B.E."/>
            <person name="Liimatainen K."/>
            <person name="Lipzen A."/>
            <person name="Lukacs Z."/>
            <person name="Mihaltcheva S."/>
            <person name="Morgado L.N."/>
            <person name="Niskanen T."/>
            <person name="Noordeloos M.E."/>
            <person name="Ohm R.A."/>
            <person name="Ortiz-Santana B."/>
            <person name="Ovrebo C."/>
            <person name="Racz N."/>
            <person name="Riley R."/>
            <person name="Savchenko A."/>
            <person name="Shiryaev A."/>
            <person name="Soop K."/>
            <person name="Spirin V."/>
            <person name="Szebenyi C."/>
            <person name="Tomsovsky M."/>
            <person name="Tulloss R.E."/>
            <person name="Uehling J."/>
            <person name="Grigoriev I.V."/>
            <person name="Vagvolgyi C."/>
            <person name="Papp T."/>
            <person name="Martin F.M."/>
            <person name="Miettinen O."/>
            <person name="Hibbett D.S."/>
            <person name="Nagy L.G."/>
        </authorList>
    </citation>
    <scope>NUCLEOTIDE SEQUENCE [LARGE SCALE GENOMIC DNA]</scope>
    <source>
        <strain evidence="2 3">CBS 962.96</strain>
    </source>
</reference>
<sequence>MAMKLDFNLAKPPSCSLNPDHIHNVTFDWETGQLRRMDEAICTCACEHIMWELSDHDRILLRSGMEAWELVTEDERAAFEQEESSTEYESDDSTDNEVEENDIEDNDTDSVDGSDEEEGSRMPVRAQVSAPRSVQSPSVSSIRVPKRAREDETTEDHRSKKARQSTSEREASWSYIEYQENALEERLNVQLAETTVTPQSNTF</sequence>
<accession>A0A4S8LET3</accession>
<evidence type="ECO:0000313" key="3">
    <source>
        <dbReference type="Proteomes" id="UP000297245"/>
    </source>
</evidence>
<evidence type="ECO:0000313" key="2">
    <source>
        <dbReference type="EMBL" id="THU87193.1"/>
    </source>
</evidence>